<comment type="caution">
    <text evidence="1">The sequence shown here is derived from an EMBL/GenBank/DDBJ whole genome shotgun (WGS) entry which is preliminary data.</text>
</comment>
<proteinExistence type="predicted"/>
<protein>
    <submittedName>
        <fullName evidence="1">Uncharacterized protein</fullName>
    </submittedName>
</protein>
<accession>A0A0W8FST1</accession>
<organism evidence="1">
    <name type="scientific">hydrocarbon metagenome</name>
    <dbReference type="NCBI Taxonomy" id="938273"/>
    <lineage>
        <taxon>unclassified sequences</taxon>
        <taxon>metagenomes</taxon>
        <taxon>ecological metagenomes</taxon>
    </lineage>
</organism>
<gene>
    <name evidence="1" type="ORF">ASZ90_006221</name>
</gene>
<evidence type="ECO:0000313" key="1">
    <source>
        <dbReference type="EMBL" id="KUG23973.1"/>
    </source>
</evidence>
<name>A0A0W8FST1_9ZZZZ</name>
<reference evidence="1" key="1">
    <citation type="journal article" date="2015" name="Proc. Natl. Acad. Sci. U.S.A.">
        <title>Networks of energetic and metabolic interactions define dynamics in microbial communities.</title>
        <authorList>
            <person name="Embree M."/>
            <person name="Liu J.K."/>
            <person name="Al-Bassam M.M."/>
            <person name="Zengler K."/>
        </authorList>
    </citation>
    <scope>NUCLEOTIDE SEQUENCE</scope>
</reference>
<dbReference type="AlphaFoldDB" id="A0A0W8FST1"/>
<dbReference type="EMBL" id="LNQE01000873">
    <property type="protein sequence ID" value="KUG23973.1"/>
    <property type="molecule type" value="Genomic_DNA"/>
</dbReference>
<sequence>MAVPSTRDALTGDSLKKASRQFVGMERKLRGDAVRDQIDYILCIDLPNSAYWVVTSDMTPEKQDEIKKNPKHLPADVVVADIVDESNKKKFDGEARIVFRKSNICSPAVIHLSYEEDNMTIVINPFLGVTDVYDKYVDVSINDAGTSRFM</sequence>